<dbReference type="PANTHER" id="PTHR11439:SF483">
    <property type="entry name" value="PEPTIDE SYNTHASE GLIP-LIKE, PUTATIVE (AFU_ORTHOLOGUE AFUA_3G12920)-RELATED"/>
    <property type="match status" value="1"/>
</dbReference>
<reference evidence="2" key="1">
    <citation type="submission" date="2017-03" db="EMBL/GenBank/DDBJ databases">
        <title>Phytopthora megakarya and P. palmivora, two closely related causual agents of cacao black pod achieved similar genome size and gene model numbers by different mechanisms.</title>
        <authorList>
            <person name="Ali S."/>
            <person name="Shao J."/>
            <person name="Larry D.J."/>
            <person name="Kronmiller B."/>
            <person name="Shen D."/>
            <person name="Strem M.D."/>
            <person name="Melnick R.L."/>
            <person name="Guiltinan M.J."/>
            <person name="Tyler B.M."/>
            <person name="Meinhardt L.W."/>
            <person name="Bailey B.A."/>
        </authorList>
    </citation>
    <scope>NUCLEOTIDE SEQUENCE [LARGE SCALE GENOMIC DNA]</scope>
    <source>
        <strain evidence="2">zdho120</strain>
    </source>
</reference>
<protein>
    <submittedName>
        <fullName evidence="1">Lectin receptor kinase</fullName>
    </submittedName>
</protein>
<evidence type="ECO:0000313" key="1">
    <source>
        <dbReference type="EMBL" id="OWZ14557.1"/>
    </source>
</evidence>
<keyword evidence="1" id="KW-0808">Transferase</keyword>
<dbReference type="PANTHER" id="PTHR11439">
    <property type="entry name" value="GAG-POL-RELATED RETROTRANSPOSON"/>
    <property type="match status" value="1"/>
</dbReference>
<dbReference type="OrthoDB" id="1113209at2759"/>
<keyword evidence="1" id="KW-0675">Receptor</keyword>
<accession>A0A225WC35</accession>
<proteinExistence type="predicted"/>
<dbReference type="CDD" id="cd09272">
    <property type="entry name" value="RNase_HI_RT_Ty1"/>
    <property type="match status" value="1"/>
</dbReference>
<sequence>MALSLLVQEVINLRQMFKELEVEQIAPTEVFVDNESAKKLETNPGFHNRTKPIDVRHHFVRERVELKQIDVLRVPGDENVADAFTKPLPRVKFEKHRPAMGLMLQKEFEVTKSNNGNQ</sequence>
<dbReference type="Proteomes" id="UP000198211">
    <property type="component" value="Unassembled WGS sequence"/>
</dbReference>
<dbReference type="EMBL" id="NBNE01001311">
    <property type="protein sequence ID" value="OWZ14557.1"/>
    <property type="molecule type" value="Genomic_DNA"/>
</dbReference>
<dbReference type="STRING" id="4795.A0A225WC35"/>
<gene>
    <name evidence="1" type="ORF">PHMEG_00011947</name>
</gene>
<dbReference type="AlphaFoldDB" id="A0A225WC35"/>
<keyword evidence="1" id="KW-0418">Kinase</keyword>
<name>A0A225WC35_9STRA</name>
<evidence type="ECO:0000313" key="2">
    <source>
        <dbReference type="Proteomes" id="UP000198211"/>
    </source>
</evidence>
<organism evidence="1 2">
    <name type="scientific">Phytophthora megakarya</name>
    <dbReference type="NCBI Taxonomy" id="4795"/>
    <lineage>
        <taxon>Eukaryota</taxon>
        <taxon>Sar</taxon>
        <taxon>Stramenopiles</taxon>
        <taxon>Oomycota</taxon>
        <taxon>Peronosporomycetes</taxon>
        <taxon>Peronosporales</taxon>
        <taxon>Peronosporaceae</taxon>
        <taxon>Phytophthora</taxon>
    </lineage>
</organism>
<comment type="caution">
    <text evidence="1">The sequence shown here is derived from an EMBL/GenBank/DDBJ whole genome shotgun (WGS) entry which is preliminary data.</text>
</comment>
<keyword evidence="2" id="KW-1185">Reference proteome</keyword>
<dbReference type="GO" id="GO:0016301">
    <property type="term" value="F:kinase activity"/>
    <property type="evidence" value="ECO:0007669"/>
    <property type="project" value="UniProtKB-KW"/>
</dbReference>